<keyword evidence="4 7" id="KW-0863">Zinc-finger</keyword>
<evidence type="ECO:0000256" key="7">
    <source>
        <dbReference type="PROSITE-ProRule" id="PRU00042"/>
    </source>
</evidence>
<dbReference type="FunFam" id="3.30.160.60:FF:000303">
    <property type="entry name" value="Zinc finger protein 41"/>
    <property type="match status" value="1"/>
</dbReference>
<dbReference type="GO" id="GO:0000981">
    <property type="term" value="F:DNA-binding transcription factor activity, RNA polymerase II-specific"/>
    <property type="evidence" value="ECO:0007669"/>
    <property type="project" value="TreeGrafter"/>
</dbReference>
<dbReference type="GO" id="GO:1990837">
    <property type="term" value="F:sequence-specific double-stranded DNA binding"/>
    <property type="evidence" value="ECO:0007669"/>
    <property type="project" value="UniProtKB-ARBA"/>
</dbReference>
<proteinExistence type="predicted"/>
<dbReference type="SUPFAM" id="SSF57667">
    <property type="entry name" value="beta-beta-alpha zinc fingers"/>
    <property type="match status" value="2"/>
</dbReference>
<dbReference type="Gene3D" id="3.30.160.60">
    <property type="entry name" value="Classic Zinc Finger"/>
    <property type="match status" value="3"/>
</dbReference>
<keyword evidence="2" id="KW-0479">Metal-binding</keyword>
<feature type="domain" description="C2H2-type" evidence="8">
    <location>
        <begin position="224"/>
        <end position="251"/>
    </location>
</feature>
<dbReference type="GO" id="GO:0008270">
    <property type="term" value="F:zinc ion binding"/>
    <property type="evidence" value="ECO:0007669"/>
    <property type="project" value="UniProtKB-KW"/>
</dbReference>
<keyword evidence="10" id="KW-1185">Reference proteome</keyword>
<comment type="subcellular location">
    <subcellularLocation>
        <location evidence="1">Nucleus</location>
    </subcellularLocation>
</comment>
<reference evidence="9" key="1">
    <citation type="submission" date="2021-02" db="EMBL/GenBank/DDBJ databases">
        <authorList>
            <person name="Nowell W R."/>
        </authorList>
    </citation>
    <scope>NUCLEOTIDE SEQUENCE</scope>
    <source>
        <strain evidence="9">Ploen Becks lab</strain>
    </source>
</reference>
<dbReference type="PANTHER" id="PTHR24394">
    <property type="entry name" value="ZINC FINGER PROTEIN"/>
    <property type="match status" value="1"/>
</dbReference>
<evidence type="ECO:0000256" key="3">
    <source>
        <dbReference type="ARBA" id="ARBA00022737"/>
    </source>
</evidence>
<dbReference type="Pfam" id="PF12874">
    <property type="entry name" value="zf-met"/>
    <property type="match status" value="1"/>
</dbReference>
<dbReference type="AlphaFoldDB" id="A0A814BYC5"/>
<feature type="domain" description="C2H2-type" evidence="8">
    <location>
        <begin position="196"/>
        <end position="223"/>
    </location>
</feature>
<feature type="domain" description="C2H2-type" evidence="8">
    <location>
        <begin position="252"/>
        <end position="279"/>
    </location>
</feature>
<evidence type="ECO:0000259" key="8">
    <source>
        <dbReference type="PROSITE" id="PS50157"/>
    </source>
</evidence>
<dbReference type="EMBL" id="CAJNOC010002432">
    <property type="protein sequence ID" value="CAF0932772.1"/>
    <property type="molecule type" value="Genomic_DNA"/>
</dbReference>
<dbReference type="PROSITE" id="PS00028">
    <property type="entry name" value="ZINC_FINGER_C2H2_1"/>
    <property type="match status" value="3"/>
</dbReference>
<dbReference type="InterPro" id="IPR036236">
    <property type="entry name" value="Znf_C2H2_sf"/>
</dbReference>
<evidence type="ECO:0000256" key="2">
    <source>
        <dbReference type="ARBA" id="ARBA00022723"/>
    </source>
</evidence>
<dbReference type="OrthoDB" id="3437960at2759"/>
<sequence length="333" mass="38721">MNPGYFNYSNISPNFNFGTYNVNNSFYIPYNYYYPYYSTNPTYFSCNSFCESSFDCSLSSLSYSSLTQNISLNNSSLNCYPQVFSKTENSSLSSNSYNNQSYGFNQNRNTLANKTNINFTVVDNSTQFNQSKNSKKRKMCDSIETEMSVQTVQSNKRSRDDLLKYSNECSCCKKQFQSQADRIMHENIIHRNGSQSECPICYKKLSSYSNAKTHVKIHTKEKDYTCEYCQRNFTDPTCLKRHIRTHTRECPYKCSICNKGFTQSGNLNRHMKVHNKSQEQTKSIQYPNEINSSTPENSRYYSIVNNNQIQYQNNYSNVNNLSFSEILSDLPLF</sequence>
<evidence type="ECO:0000313" key="9">
    <source>
        <dbReference type="EMBL" id="CAF0932772.1"/>
    </source>
</evidence>
<dbReference type="GO" id="GO:0005634">
    <property type="term" value="C:nucleus"/>
    <property type="evidence" value="ECO:0007669"/>
    <property type="project" value="UniProtKB-SubCell"/>
</dbReference>
<evidence type="ECO:0000256" key="1">
    <source>
        <dbReference type="ARBA" id="ARBA00004123"/>
    </source>
</evidence>
<keyword evidence="3" id="KW-0677">Repeat</keyword>
<dbReference type="PROSITE" id="PS50157">
    <property type="entry name" value="ZINC_FINGER_C2H2_2"/>
    <property type="match status" value="3"/>
</dbReference>
<gene>
    <name evidence="9" type="ORF">OXX778_LOCUS13000</name>
</gene>
<evidence type="ECO:0000256" key="4">
    <source>
        <dbReference type="ARBA" id="ARBA00022771"/>
    </source>
</evidence>
<keyword evidence="6" id="KW-0539">Nucleus</keyword>
<evidence type="ECO:0000256" key="5">
    <source>
        <dbReference type="ARBA" id="ARBA00022833"/>
    </source>
</evidence>
<evidence type="ECO:0000313" key="10">
    <source>
        <dbReference type="Proteomes" id="UP000663879"/>
    </source>
</evidence>
<protein>
    <recommendedName>
        <fullName evidence="8">C2H2-type domain-containing protein</fullName>
    </recommendedName>
</protein>
<keyword evidence="5" id="KW-0862">Zinc</keyword>
<dbReference type="Pfam" id="PF00096">
    <property type="entry name" value="zf-C2H2"/>
    <property type="match status" value="2"/>
</dbReference>
<dbReference type="SMART" id="SM00355">
    <property type="entry name" value="ZnF_C2H2"/>
    <property type="match status" value="4"/>
</dbReference>
<organism evidence="9 10">
    <name type="scientific">Brachionus calyciflorus</name>
    <dbReference type="NCBI Taxonomy" id="104777"/>
    <lineage>
        <taxon>Eukaryota</taxon>
        <taxon>Metazoa</taxon>
        <taxon>Spiralia</taxon>
        <taxon>Gnathifera</taxon>
        <taxon>Rotifera</taxon>
        <taxon>Eurotatoria</taxon>
        <taxon>Monogononta</taxon>
        <taxon>Pseudotrocha</taxon>
        <taxon>Ploima</taxon>
        <taxon>Brachionidae</taxon>
        <taxon>Brachionus</taxon>
    </lineage>
</organism>
<comment type="caution">
    <text evidence="9">The sequence shown here is derived from an EMBL/GenBank/DDBJ whole genome shotgun (WGS) entry which is preliminary data.</text>
</comment>
<dbReference type="FunFam" id="3.30.160.60:FF:000100">
    <property type="entry name" value="Zinc finger 45-like"/>
    <property type="match status" value="1"/>
</dbReference>
<dbReference type="Proteomes" id="UP000663879">
    <property type="component" value="Unassembled WGS sequence"/>
</dbReference>
<name>A0A814BYC5_9BILA</name>
<dbReference type="PANTHER" id="PTHR24394:SF44">
    <property type="entry name" value="ZINC FINGER PROTEIN 271-LIKE"/>
    <property type="match status" value="1"/>
</dbReference>
<evidence type="ECO:0000256" key="6">
    <source>
        <dbReference type="ARBA" id="ARBA00023242"/>
    </source>
</evidence>
<dbReference type="InterPro" id="IPR013087">
    <property type="entry name" value="Znf_C2H2_type"/>
</dbReference>
<accession>A0A814BYC5</accession>